<evidence type="ECO:0000313" key="2">
    <source>
        <dbReference type="Proteomes" id="UP000247811"/>
    </source>
</evidence>
<dbReference type="RefSeq" id="WP_170130718.1">
    <property type="nucleotide sequence ID" value="NZ_QJJS01000009.1"/>
</dbReference>
<proteinExistence type="predicted"/>
<gene>
    <name evidence="1" type="ORF">C7444_109155</name>
</gene>
<sequence>MPAPIETPGRGRGRSVAALLCLLTMLSGPLLPIARAQGQAAAAGGPPASDGARDFSEAERRLLMSDQLATLQPPTTLRYGFRRASSIEEAYADRVELQLSRRADGSCCDTRGQFLTGARAQVLPLIEGAQGNPITLHFLERDLREMKRLTQGSTQHFRKQIRMAIYRGATVRPLTLSYRGQPVAGQEILISPYLDDPNRPRFEKYAGKQYRFWLSDAVPGGVYAIHTLIPDPASALPLIEEELLIDGGVLPALARPPTARNPP</sequence>
<protein>
    <submittedName>
        <fullName evidence="1">Uncharacterized protein</fullName>
    </submittedName>
</protein>
<dbReference type="Proteomes" id="UP000247811">
    <property type="component" value="Unassembled WGS sequence"/>
</dbReference>
<evidence type="ECO:0000313" key="1">
    <source>
        <dbReference type="EMBL" id="PXW95585.1"/>
    </source>
</evidence>
<dbReference type="AlphaFoldDB" id="A0A318HAH8"/>
<keyword evidence="2" id="KW-1185">Reference proteome</keyword>
<dbReference type="EMBL" id="QJJS01000009">
    <property type="protein sequence ID" value="PXW95585.1"/>
    <property type="molecule type" value="Genomic_DNA"/>
</dbReference>
<accession>A0A318HAH8</accession>
<reference evidence="1 2" key="1">
    <citation type="submission" date="2018-05" db="EMBL/GenBank/DDBJ databases">
        <title>Genomic Encyclopedia of Type Strains, Phase IV (KMG-IV): sequencing the most valuable type-strain genomes for metagenomic binning, comparative biology and taxonomic classification.</title>
        <authorList>
            <person name="Goeker M."/>
        </authorList>
    </citation>
    <scope>NUCLEOTIDE SEQUENCE [LARGE SCALE GENOMIC DNA]</scope>
    <source>
        <strain evidence="1 2">DSM 566</strain>
    </source>
</reference>
<name>A0A318HAH8_9BURK</name>
<organism evidence="1 2">
    <name type="scientific">Sphaerotilus hippei</name>
    <dbReference type="NCBI Taxonomy" id="744406"/>
    <lineage>
        <taxon>Bacteria</taxon>
        <taxon>Pseudomonadati</taxon>
        <taxon>Pseudomonadota</taxon>
        <taxon>Betaproteobacteria</taxon>
        <taxon>Burkholderiales</taxon>
        <taxon>Sphaerotilaceae</taxon>
        <taxon>Sphaerotilus</taxon>
    </lineage>
</organism>
<comment type="caution">
    <text evidence="1">The sequence shown here is derived from an EMBL/GenBank/DDBJ whole genome shotgun (WGS) entry which is preliminary data.</text>
</comment>